<dbReference type="AlphaFoldDB" id="A0A1M2VK49"/>
<dbReference type="Proteomes" id="UP000184267">
    <property type="component" value="Unassembled WGS sequence"/>
</dbReference>
<proteinExistence type="predicted"/>
<dbReference type="CDD" id="cd00180">
    <property type="entry name" value="PKc"/>
    <property type="match status" value="1"/>
</dbReference>
<dbReference type="OrthoDB" id="5987198at2759"/>
<dbReference type="Pfam" id="PF00069">
    <property type="entry name" value="Pkinase"/>
    <property type="match status" value="1"/>
</dbReference>
<dbReference type="PANTHER" id="PTHR44167:SF30">
    <property type="entry name" value="PHOSPHORYLASE KINASE"/>
    <property type="match status" value="1"/>
</dbReference>
<gene>
    <name evidence="2" type="ORF">TRAPUB_1182</name>
</gene>
<dbReference type="GO" id="GO:0005634">
    <property type="term" value="C:nucleus"/>
    <property type="evidence" value="ECO:0007669"/>
    <property type="project" value="TreeGrafter"/>
</dbReference>
<protein>
    <recommendedName>
        <fullName evidence="1">Protein kinase domain-containing protein</fullName>
    </recommendedName>
</protein>
<evidence type="ECO:0000313" key="3">
    <source>
        <dbReference type="Proteomes" id="UP000184267"/>
    </source>
</evidence>
<evidence type="ECO:0000259" key="1">
    <source>
        <dbReference type="PROSITE" id="PS50011"/>
    </source>
</evidence>
<dbReference type="GO" id="GO:0005524">
    <property type="term" value="F:ATP binding"/>
    <property type="evidence" value="ECO:0007669"/>
    <property type="project" value="InterPro"/>
</dbReference>
<dbReference type="InterPro" id="IPR011009">
    <property type="entry name" value="Kinase-like_dom_sf"/>
</dbReference>
<dbReference type="PROSITE" id="PS50011">
    <property type="entry name" value="PROTEIN_KINASE_DOM"/>
    <property type="match status" value="1"/>
</dbReference>
<dbReference type="GO" id="GO:0044773">
    <property type="term" value="P:mitotic DNA damage checkpoint signaling"/>
    <property type="evidence" value="ECO:0007669"/>
    <property type="project" value="TreeGrafter"/>
</dbReference>
<organism evidence="2 3">
    <name type="scientific">Trametes pubescens</name>
    <name type="common">White-rot fungus</name>
    <dbReference type="NCBI Taxonomy" id="154538"/>
    <lineage>
        <taxon>Eukaryota</taxon>
        <taxon>Fungi</taxon>
        <taxon>Dikarya</taxon>
        <taxon>Basidiomycota</taxon>
        <taxon>Agaricomycotina</taxon>
        <taxon>Agaricomycetes</taxon>
        <taxon>Polyporales</taxon>
        <taxon>Polyporaceae</taxon>
        <taxon>Trametes</taxon>
    </lineage>
</organism>
<dbReference type="EMBL" id="MNAD01001100">
    <property type="protein sequence ID" value="OJT07903.1"/>
    <property type="molecule type" value="Genomic_DNA"/>
</dbReference>
<feature type="domain" description="Protein kinase" evidence="1">
    <location>
        <begin position="43"/>
        <end position="387"/>
    </location>
</feature>
<reference evidence="2 3" key="1">
    <citation type="submission" date="2016-10" db="EMBL/GenBank/DDBJ databases">
        <title>Genome sequence of the basidiomycete white-rot fungus Trametes pubescens.</title>
        <authorList>
            <person name="Makela M.R."/>
            <person name="Granchi Z."/>
            <person name="Peng M."/>
            <person name="De Vries R.P."/>
            <person name="Grigoriev I."/>
            <person name="Riley R."/>
            <person name="Hilden K."/>
        </authorList>
    </citation>
    <scope>NUCLEOTIDE SEQUENCE [LARGE SCALE GENOMIC DNA]</scope>
    <source>
        <strain evidence="2 3">FBCC735</strain>
    </source>
</reference>
<dbReference type="InterPro" id="IPR000719">
    <property type="entry name" value="Prot_kinase_dom"/>
</dbReference>
<evidence type="ECO:0000313" key="2">
    <source>
        <dbReference type="EMBL" id="OJT07903.1"/>
    </source>
</evidence>
<dbReference type="GO" id="GO:0004674">
    <property type="term" value="F:protein serine/threonine kinase activity"/>
    <property type="evidence" value="ECO:0007669"/>
    <property type="project" value="TreeGrafter"/>
</dbReference>
<dbReference type="SMART" id="SM00220">
    <property type="entry name" value="S_TKc"/>
    <property type="match status" value="1"/>
</dbReference>
<dbReference type="SUPFAM" id="SSF56112">
    <property type="entry name" value="Protein kinase-like (PK-like)"/>
    <property type="match status" value="1"/>
</dbReference>
<dbReference type="OMA" id="SGPERMI"/>
<name>A0A1M2VK49_TRAPU</name>
<keyword evidence="3" id="KW-1185">Reference proteome</keyword>
<sequence>MPPSASVGRQDLIVLSYSQMHNRGKLPSYAFLSPEATQRLADVTQQGTYGLSPFEKMWMGRRPQLLEHGYVLRPRYAQDWRPSWIGTNIDPFYCEDSIMSMTLNIIDARASDGKLVAIKRLQNTGQEIEIAQFFTSIKHPHNHCVPVVDVFSDTLDPTWTFMVMPYLRPFDNPEFEMVGEVIEFVRQMLEGLAFLHSHSVAHRDIAVPNVMMDGRPLYPQGHHPVRMDSSVDAIDELKPLRRIDVQIKYFYVDFGLSVKFPPGGSSQVVGNLGRDASVPELSWTVPYDAYKADVHALGTVFQKEFQQKYHDMDFLAPLVDCMKQRQPELRPPASELVSMFQQLCKLENPSKARWRLSTRAESGPERMINDTIAAARDGLSNLKRFVG</sequence>
<dbReference type="Gene3D" id="1.10.510.10">
    <property type="entry name" value="Transferase(Phosphotransferase) domain 1"/>
    <property type="match status" value="1"/>
</dbReference>
<accession>A0A1M2VK49</accession>
<dbReference type="PANTHER" id="PTHR44167">
    <property type="entry name" value="OVARIAN-SPECIFIC SERINE/THREONINE-PROTEIN KINASE LOK-RELATED"/>
    <property type="match status" value="1"/>
</dbReference>
<comment type="caution">
    <text evidence="2">The sequence shown here is derived from an EMBL/GenBank/DDBJ whole genome shotgun (WGS) entry which is preliminary data.</text>
</comment>